<dbReference type="GO" id="GO:0140469">
    <property type="term" value="P:GCN2-mediated signaling"/>
    <property type="evidence" value="ECO:0007669"/>
    <property type="project" value="TreeGrafter"/>
</dbReference>
<dbReference type="GO" id="GO:0006446">
    <property type="term" value="P:regulation of translational initiation"/>
    <property type="evidence" value="ECO:0007669"/>
    <property type="project" value="TreeGrafter"/>
</dbReference>
<dbReference type="EMBL" id="BLZA01000005">
    <property type="protein sequence ID" value="GHJ83782.1"/>
    <property type="molecule type" value="Genomic_DNA"/>
</dbReference>
<name>A0A8H3TMH8_9TREE</name>
<dbReference type="SUPFAM" id="SSF54211">
    <property type="entry name" value="Ribosomal protein S5 domain 2-like"/>
    <property type="match status" value="1"/>
</dbReference>
<accession>A0A8H3TMH8</accession>
<dbReference type="InterPro" id="IPR020568">
    <property type="entry name" value="Ribosomal_Su5_D2-typ_SF"/>
</dbReference>
<dbReference type="InterPro" id="IPR023582">
    <property type="entry name" value="Impact"/>
</dbReference>
<sequence>MSSPAPDSRKRSISATADEGPNSNAKPAKSRRVSSTDAKSKASQDDQVSATAGQIKSGSSLAAWLKIPPPPPLPEPFFMTKPIFDRDSIFLGYALPFAEPSVSTVNSYIARLPHDHPDLPDVVAGRGGAAEANGAGGSSKPRKKIKPNHNMWAYKCLRKKPGTTGVSEADYEAVEASSDDGEQYGGSHLLKVLNEEGTVDVLVVCSRWFGGTMLGPIRFQHIEKCARAALEGWTEREKLVELWREIDKLDKVIEDLRVELAPPDSAENDSAANPTTDSSVQRPAPKARKHESITNVQQLERIVKARTLTVQTLINKVTLQKP</sequence>
<feature type="region of interest" description="Disordered" evidence="2">
    <location>
        <begin position="1"/>
        <end position="55"/>
    </location>
</feature>
<feature type="region of interest" description="Disordered" evidence="2">
    <location>
        <begin position="263"/>
        <end position="292"/>
    </location>
</feature>
<dbReference type="GO" id="GO:0005737">
    <property type="term" value="C:cytoplasm"/>
    <property type="evidence" value="ECO:0007669"/>
    <property type="project" value="TreeGrafter"/>
</dbReference>
<feature type="compositionally biased region" description="Polar residues" evidence="2">
    <location>
        <begin position="268"/>
        <end position="281"/>
    </location>
</feature>
<evidence type="ECO:0000256" key="1">
    <source>
        <dbReference type="ARBA" id="ARBA00007665"/>
    </source>
</evidence>
<dbReference type="OrthoDB" id="69641at2759"/>
<proteinExistence type="inferred from homology"/>
<dbReference type="AlphaFoldDB" id="A0A8H3TMH8"/>
<dbReference type="Pfam" id="PF01205">
    <property type="entry name" value="Impact_N"/>
    <property type="match status" value="1"/>
</dbReference>
<evidence type="ECO:0000313" key="4">
    <source>
        <dbReference type="EMBL" id="GHJ83782.1"/>
    </source>
</evidence>
<protein>
    <recommendedName>
        <fullName evidence="3">Impact N-terminal domain-containing protein</fullName>
    </recommendedName>
</protein>
<feature type="domain" description="Impact N-terminal" evidence="3">
    <location>
        <begin position="143"/>
        <end position="230"/>
    </location>
</feature>
<feature type="region of interest" description="Disordered" evidence="2">
    <location>
        <begin position="125"/>
        <end position="144"/>
    </location>
</feature>
<reference evidence="4" key="1">
    <citation type="submission" date="2020-07" db="EMBL/GenBank/DDBJ databases">
        <title>Draft Genome Sequence of a Deep-Sea Yeast, Naganishia (Cryptococcus) liquefaciens strain N6.</title>
        <authorList>
            <person name="Han Y.W."/>
            <person name="Kajitani R."/>
            <person name="Morimoto H."/>
            <person name="Parhat M."/>
            <person name="Tsubouchi H."/>
            <person name="Bakenova O."/>
            <person name="Ogata M."/>
            <person name="Argunhan B."/>
            <person name="Aoki R."/>
            <person name="Kajiwara S."/>
            <person name="Itoh T."/>
            <person name="Iwasaki H."/>
        </authorList>
    </citation>
    <scope>NUCLEOTIDE SEQUENCE</scope>
    <source>
        <strain evidence="4">N6</strain>
    </source>
</reference>
<dbReference type="InterPro" id="IPR001498">
    <property type="entry name" value="Impact_N"/>
</dbReference>
<organism evidence="4 5">
    <name type="scientific">Naganishia liquefaciens</name>
    <dbReference type="NCBI Taxonomy" id="104408"/>
    <lineage>
        <taxon>Eukaryota</taxon>
        <taxon>Fungi</taxon>
        <taxon>Dikarya</taxon>
        <taxon>Basidiomycota</taxon>
        <taxon>Agaricomycotina</taxon>
        <taxon>Tremellomycetes</taxon>
        <taxon>Filobasidiales</taxon>
        <taxon>Filobasidiaceae</taxon>
        <taxon>Naganishia</taxon>
    </lineage>
</organism>
<dbReference type="InterPro" id="IPR036956">
    <property type="entry name" value="Impact_N_sf"/>
</dbReference>
<dbReference type="PANTHER" id="PTHR16301">
    <property type="entry name" value="IMPACT-RELATED"/>
    <property type="match status" value="1"/>
</dbReference>
<keyword evidence="5" id="KW-1185">Reference proteome</keyword>
<evidence type="ECO:0000313" key="5">
    <source>
        <dbReference type="Proteomes" id="UP000620104"/>
    </source>
</evidence>
<comment type="caution">
    <text evidence="4">The sequence shown here is derived from an EMBL/GenBank/DDBJ whole genome shotgun (WGS) entry which is preliminary data.</text>
</comment>
<evidence type="ECO:0000259" key="3">
    <source>
        <dbReference type="Pfam" id="PF01205"/>
    </source>
</evidence>
<feature type="compositionally biased region" description="Polar residues" evidence="2">
    <location>
        <begin position="45"/>
        <end position="55"/>
    </location>
</feature>
<dbReference type="Proteomes" id="UP000620104">
    <property type="component" value="Unassembled WGS sequence"/>
</dbReference>
<gene>
    <name evidence="4" type="ORF">NliqN6_0184</name>
</gene>
<evidence type="ECO:0000256" key="2">
    <source>
        <dbReference type="SAM" id="MobiDB-lite"/>
    </source>
</evidence>
<comment type="similarity">
    <text evidence="1">Belongs to the IMPACT family.</text>
</comment>
<dbReference type="Gene3D" id="3.30.230.30">
    <property type="entry name" value="Impact, N-terminal domain"/>
    <property type="match status" value="1"/>
</dbReference>
<dbReference type="PANTHER" id="PTHR16301:SF25">
    <property type="entry name" value="PROTEIN IMPACT"/>
    <property type="match status" value="1"/>
</dbReference>